<dbReference type="InterPro" id="IPR011701">
    <property type="entry name" value="MFS"/>
</dbReference>
<evidence type="ECO:0000256" key="2">
    <source>
        <dbReference type="ARBA" id="ARBA00022448"/>
    </source>
</evidence>
<evidence type="ECO:0000259" key="8">
    <source>
        <dbReference type="PROSITE" id="PS50850"/>
    </source>
</evidence>
<dbReference type="GO" id="GO:0022857">
    <property type="term" value="F:transmembrane transporter activity"/>
    <property type="evidence" value="ECO:0007669"/>
    <property type="project" value="InterPro"/>
</dbReference>
<feature type="transmembrane region" description="Helical" evidence="7">
    <location>
        <begin position="205"/>
        <end position="228"/>
    </location>
</feature>
<feature type="transmembrane region" description="Helical" evidence="7">
    <location>
        <begin position="319"/>
        <end position="340"/>
    </location>
</feature>
<dbReference type="SUPFAM" id="SSF103473">
    <property type="entry name" value="MFS general substrate transporter"/>
    <property type="match status" value="1"/>
</dbReference>
<feature type="domain" description="Major facilitator superfamily (MFS) profile" evidence="8">
    <location>
        <begin position="45"/>
        <end position="544"/>
    </location>
</feature>
<keyword evidence="4 7" id="KW-1133">Transmembrane helix</keyword>
<evidence type="ECO:0000256" key="1">
    <source>
        <dbReference type="ARBA" id="ARBA00004141"/>
    </source>
</evidence>
<keyword evidence="10" id="KW-1185">Reference proteome</keyword>
<dbReference type="Pfam" id="PF07690">
    <property type="entry name" value="MFS_1"/>
    <property type="match status" value="1"/>
</dbReference>
<name>A0A6A6APG0_9PLEO</name>
<organism evidence="9 10">
    <name type="scientific">Dothidotthia symphoricarpi CBS 119687</name>
    <dbReference type="NCBI Taxonomy" id="1392245"/>
    <lineage>
        <taxon>Eukaryota</taxon>
        <taxon>Fungi</taxon>
        <taxon>Dikarya</taxon>
        <taxon>Ascomycota</taxon>
        <taxon>Pezizomycotina</taxon>
        <taxon>Dothideomycetes</taxon>
        <taxon>Pleosporomycetidae</taxon>
        <taxon>Pleosporales</taxon>
        <taxon>Dothidotthiaceae</taxon>
        <taxon>Dothidotthia</taxon>
    </lineage>
</organism>
<feature type="transmembrane region" description="Helical" evidence="7">
    <location>
        <begin position="177"/>
        <end position="199"/>
    </location>
</feature>
<evidence type="ECO:0000256" key="5">
    <source>
        <dbReference type="ARBA" id="ARBA00023136"/>
    </source>
</evidence>
<keyword evidence="3 7" id="KW-0812">Transmembrane</keyword>
<sequence length="549" mass="58310">MSSAAEAIQSAEERPAKLSSEKKAGDGDTLGTPIQYPNAFRTTAIAIGVACALFAVGLDMVSDTGHFAAHTIVATAIPKITDEFGGIDLVGWYESSFFILLACFQPFWGKTYQYFPLKYTFMLAVFIFEVGSLVAGIAPSSSVLIIGRAITGIGGAGIATGGYAILSVVVRPELRPVFTGAVTTVYSLANVMGPIIGGLFAEHITWRWCFYISLPIGGTSAIIIFFLFRTPSVHREKEKVPLIEKLSQLDPIGILLALGSLLCFARAFQVGGITMAWNSSEVIGLLVGFGVCLILFFVSQRLLDDRAMMVARLLRTRSVVVGMAYGFFLEGAFYTLLYALPIYFQAVGDVSPAQAGLRNLPLLISCGIGSMAAGILASKYGHFIPLMVWAAGGGCVGTGLIYTLGTKSSSSYYIGYQVLAGLAYGTGLPLAIIVGQGYATLEDIPAATAMLLFTFCYGSSLALVAAQSILGNVLISQLRETAPSIDPASVIRVGAGEVASQFPADLVPLIVEAYLSGLRKGYIMLIALAGAATITAFFYRWEKLRVFDT</sequence>
<evidence type="ECO:0000313" key="10">
    <source>
        <dbReference type="Proteomes" id="UP000799771"/>
    </source>
</evidence>
<dbReference type="Proteomes" id="UP000799771">
    <property type="component" value="Unassembled WGS sequence"/>
</dbReference>
<feature type="transmembrane region" description="Helical" evidence="7">
    <location>
        <begin position="446"/>
        <end position="470"/>
    </location>
</feature>
<dbReference type="GeneID" id="54405859"/>
<dbReference type="EMBL" id="ML977498">
    <property type="protein sequence ID" value="KAF2133809.1"/>
    <property type="molecule type" value="Genomic_DNA"/>
</dbReference>
<evidence type="ECO:0000256" key="6">
    <source>
        <dbReference type="SAM" id="MobiDB-lite"/>
    </source>
</evidence>
<evidence type="ECO:0000256" key="7">
    <source>
        <dbReference type="SAM" id="Phobius"/>
    </source>
</evidence>
<gene>
    <name evidence="9" type="ORF">P153DRAFT_330325</name>
</gene>
<feature type="compositionally biased region" description="Low complexity" evidence="6">
    <location>
        <begin position="1"/>
        <end position="10"/>
    </location>
</feature>
<feature type="transmembrane region" description="Helical" evidence="7">
    <location>
        <begin position="90"/>
        <end position="108"/>
    </location>
</feature>
<proteinExistence type="predicted"/>
<feature type="transmembrane region" description="Helical" evidence="7">
    <location>
        <begin position="39"/>
        <end position="58"/>
    </location>
</feature>
<feature type="transmembrane region" description="Helical" evidence="7">
    <location>
        <begin position="414"/>
        <end position="434"/>
    </location>
</feature>
<feature type="transmembrane region" description="Helical" evidence="7">
    <location>
        <begin position="280"/>
        <end position="298"/>
    </location>
</feature>
<feature type="region of interest" description="Disordered" evidence="6">
    <location>
        <begin position="1"/>
        <end position="26"/>
    </location>
</feature>
<evidence type="ECO:0000256" key="4">
    <source>
        <dbReference type="ARBA" id="ARBA00022989"/>
    </source>
</evidence>
<dbReference type="PANTHER" id="PTHR23501:SF177">
    <property type="entry name" value="MAJOR FACILITATOR SUPERFAMILY (MFS) PROFILE DOMAIN-CONTAINING PROTEIN-RELATED"/>
    <property type="match status" value="1"/>
</dbReference>
<dbReference type="InterPro" id="IPR020846">
    <property type="entry name" value="MFS_dom"/>
</dbReference>
<dbReference type="Gene3D" id="1.20.1250.20">
    <property type="entry name" value="MFS general substrate transporter like domains"/>
    <property type="match status" value="1"/>
</dbReference>
<accession>A0A6A6APG0</accession>
<feature type="compositionally biased region" description="Basic and acidic residues" evidence="6">
    <location>
        <begin position="11"/>
        <end position="26"/>
    </location>
</feature>
<feature type="transmembrane region" description="Helical" evidence="7">
    <location>
        <begin position="249"/>
        <end position="268"/>
    </location>
</feature>
<feature type="transmembrane region" description="Helical" evidence="7">
    <location>
        <begin position="120"/>
        <end position="139"/>
    </location>
</feature>
<dbReference type="PROSITE" id="PS50850">
    <property type="entry name" value="MFS"/>
    <property type="match status" value="1"/>
</dbReference>
<reference evidence="9" key="1">
    <citation type="journal article" date="2020" name="Stud. Mycol.">
        <title>101 Dothideomycetes genomes: a test case for predicting lifestyles and emergence of pathogens.</title>
        <authorList>
            <person name="Haridas S."/>
            <person name="Albert R."/>
            <person name="Binder M."/>
            <person name="Bloem J."/>
            <person name="Labutti K."/>
            <person name="Salamov A."/>
            <person name="Andreopoulos B."/>
            <person name="Baker S."/>
            <person name="Barry K."/>
            <person name="Bills G."/>
            <person name="Bluhm B."/>
            <person name="Cannon C."/>
            <person name="Castanera R."/>
            <person name="Culley D."/>
            <person name="Daum C."/>
            <person name="Ezra D."/>
            <person name="Gonzalez J."/>
            <person name="Henrissat B."/>
            <person name="Kuo A."/>
            <person name="Liang C."/>
            <person name="Lipzen A."/>
            <person name="Lutzoni F."/>
            <person name="Magnuson J."/>
            <person name="Mondo S."/>
            <person name="Nolan M."/>
            <person name="Ohm R."/>
            <person name="Pangilinan J."/>
            <person name="Park H.-J."/>
            <person name="Ramirez L."/>
            <person name="Alfaro M."/>
            <person name="Sun H."/>
            <person name="Tritt A."/>
            <person name="Yoshinaga Y."/>
            <person name="Zwiers L.-H."/>
            <person name="Turgeon B."/>
            <person name="Goodwin S."/>
            <person name="Spatafora J."/>
            <person name="Crous P."/>
            <person name="Grigoriev I."/>
        </authorList>
    </citation>
    <scope>NUCLEOTIDE SEQUENCE</scope>
    <source>
        <strain evidence="9">CBS 119687</strain>
    </source>
</reference>
<protein>
    <submittedName>
        <fullName evidence="9">Aflatoxin efflux pump</fullName>
    </submittedName>
</protein>
<feature type="transmembrane region" description="Helical" evidence="7">
    <location>
        <begin position="145"/>
        <end position="170"/>
    </location>
</feature>
<dbReference type="AlphaFoldDB" id="A0A6A6APG0"/>
<evidence type="ECO:0000313" key="9">
    <source>
        <dbReference type="EMBL" id="KAF2133809.1"/>
    </source>
</evidence>
<keyword evidence="2" id="KW-0813">Transport</keyword>
<feature type="transmembrane region" description="Helical" evidence="7">
    <location>
        <begin position="521"/>
        <end position="539"/>
    </location>
</feature>
<evidence type="ECO:0000256" key="3">
    <source>
        <dbReference type="ARBA" id="ARBA00022692"/>
    </source>
</evidence>
<keyword evidence="5 7" id="KW-0472">Membrane</keyword>
<feature type="transmembrane region" description="Helical" evidence="7">
    <location>
        <begin position="384"/>
        <end position="402"/>
    </location>
</feature>
<dbReference type="Gene3D" id="1.20.1720.10">
    <property type="entry name" value="Multidrug resistance protein D"/>
    <property type="match status" value="1"/>
</dbReference>
<dbReference type="OrthoDB" id="10021397at2759"/>
<dbReference type="RefSeq" id="XP_033528196.1">
    <property type="nucleotide sequence ID" value="XM_033665427.1"/>
</dbReference>
<dbReference type="InterPro" id="IPR036259">
    <property type="entry name" value="MFS_trans_sf"/>
</dbReference>
<comment type="subcellular location">
    <subcellularLocation>
        <location evidence="1">Membrane</location>
        <topology evidence="1">Multi-pass membrane protein</topology>
    </subcellularLocation>
</comment>
<dbReference type="GO" id="GO:0005886">
    <property type="term" value="C:plasma membrane"/>
    <property type="evidence" value="ECO:0007669"/>
    <property type="project" value="TreeGrafter"/>
</dbReference>
<dbReference type="PANTHER" id="PTHR23501">
    <property type="entry name" value="MAJOR FACILITATOR SUPERFAMILY"/>
    <property type="match status" value="1"/>
</dbReference>